<feature type="domain" description="VOC" evidence="2">
    <location>
        <begin position="187"/>
        <end position="332"/>
    </location>
</feature>
<sequence>MTKYIYSFIVTITISLFSFSQVTDVKSVAFTVADLTKEVQFFQTVLQFKKVNEFALDAKTSLALFGVKTKQTKIAVLQLGDETIQLMQFEGVQNKPFPTDSKSNDLWFQHIAIVVSDMDKAYQIIKDNDLQFVSSSPQTLPNYLPNAAGISAFYFQDPEGHVLELIHFPKDKGNPKWQKTTEKLFLGIDHSAIGIDKTTKSLPFYTQILGLQVGGNSENYGTEQEHLNQVFGAHLLITGLHANTGFGVEFLDYLAPQGGKLYPQESAPTDLWHWNYIMKANNLEKIYTDLKAKEYKLISNGIVNLKISETEISGKALLVRDPDGHAILIYQN</sequence>
<keyword evidence="4" id="KW-1185">Reference proteome</keyword>
<dbReference type="GO" id="GO:0046872">
    <property type="term" value="F:metal ion binding"/>
    <property type="evidence" value="ECO:0007669"/>
    <property type="project" value="UniProtKB-KW"/>
</dbReference>
<evidence type="ECO:0000256" key="1">
    <source>
        <dbReference type="ARBA" id="ARBA00022723"/>
    </source>
</evidence>
<dbReference type="InterPro" id="IPR051785">
    <property type="entry name" value="MMCE/EMCE_epimerase"/>
</dbReference>
<dbReference type="Proteomes" id="UP000641454">
    <property type="component" value="Unassembled WGS sequence"/>
</dbReference>
<keyword evidence="1" id="KW-0479">Metal-binding</keyword>
<protein>
    <submittedName>
        <fullName evidence="3">VOC family protein</fullName>
    </submittedName>
</protein>
<dbReference type="SUPFAM" id="SSF54593">
    <property type="entry name" value="Glyoxalase/Bleomycin resistance protein/Dihydroxybiphenyl dioxygenase"/>
    <property type="match status" value="2"/>
</dbReference>
<dbReference type="AlphaFoldDB" id="A0A923N3F2"/>
<dbReference type="Pfam" id="PF00903">
    <property type="entry name" value="Glyoxalase"/>
    <property type="match status" value="1"/>
</dbReference>
<evidence type="ECO:0000313" key="3">
    <source>
        <dbReference type="EMBL" id="MBC5845345.1"/>
    </source>
</evidence>
<dbReference type="GO" id="GO:0046491">
    <property type="term" value="P:L-methylmalonyl-CoA metabolic process"/>
    <property type="evidence" value="ECO:0007669"/>
    <property type="project" value="TreeGrafter"/>
</dbReference>
<dbReference type="InterPro" id="IPR004360">
    <property type="entry name" value="Glyas_Fos-R_dOase_dom"/>
</dbReference>
<evidence type="ECO:0000313" key="4">
    <source>
        <dbReference type="Proteomes" id="UP000641454"/>
    </source>
</evidence>
<dbReference type="EMBL" id="JACRUL010000035">
    <property type="protein sequence ID" value="MBC5845345.1"/>
    <property type="molecule type" value="Genomic_DNA"/>
</dbReference>
<dbReference type="InterPro" id="IPR029068">
    <property type="entry name" value="Glyas_Bleomycin-R_OHBP_Dase"/>
</dbReference>
<evidence type="ECO:0000259" key="2">
    <source>
        <dbReference type="PROSITE" id="PS51819"/>
    </source>
</evidence>
<dbReference type="RefSeq" id="WP_187019761.1">
    <property type="nucleotide sequence ID" value="NZ_JACRUK010000036.1"/>
</dbReference>
<comment type="caution">
    <text evidence="3">The sequence shown here is derived from an EMBL/GenBank/DDBJ whole genome shotgun (WGS) entry which is preliminary data.</text>
</comment>
<feature type="domain" description="VOC" evidence="2">
    <location>
        <begin position="24"/>
        <end position="168"/>
    </location>
</feature>
<organism evidence="3 4">
    <name type="scientific">Flavobacterium muglaense</name>
    <dbReference type="NCBI Taxonomy" id="2764716"/>
    <lineage>
        <taxon>Bacteria</taxon>
        <taxon>Pseudomonadati</taxon>
        <taxon>Bacteroidota</taxon>
        <taxon>Flavobacteriia</taxon>
        <taxon>Flavobacteriales</taxon>
        <taxon>Flavobacteriaceae</taxon>
        <taxon>Flavobacterium</taxon>
    </lineage>
</organism>
<accession>A0A923N3F2</accession>
<dbReference type="CDD" id="cd06587">
    <property type="entry name" value="VOC"/>
    <property type="match status" value="1"/>
</dbReference>
<dbReference type="Gene3D" id="3.10.180.10">
    <property type="entry name" value="2,3-Dihydroxybiphenyl 1,2-Dioxygenase, domain 1"/>
    <property type="match status" value="2"/>
</dbReference>
<dbReference type="GO" id="GO:0004493">
    <property type="term" value="F:methylmalonyl-CoA epimerase activity"/>
    <property type="evidence" value="ECO:0007669"/>
    <property type="project" value="TreeGrafter"/>
</dbReference>
<proteinExistence type="predicted"/>
<dbReference type="PANTHER" id="PTHR43048">
    <property type="entry name" value="METHYLMALONYL-COA EPIMERASE"/>
    <property type="match status" value="1"/>
</dbReference>
<gene>
    <name evidence="3" type="ORF">H8R25_12965</name>
</gene>
<dbReference type="PANTHER" id="PTHR43048:SF3">
    <property type="entry name" value="METHYLMALONYL-COA EPIMERASE, MITOCHONDRIAL"/>
    <property type="match status" value="1"/>
</dbReference>
<name>A0A923N3F2_9FLAO</name>
<reference evidence="3 4" key="1">
    <citation type="submission" date="2020-08" db="EMBL/GenBank/DDBJ databases">
        <title>Description of novel Flavobacterium F-392 isolate.</title>
        <authorList>
            <person name="Saticioglu I.B."/>
            <person name="Duman M."/>
            <person name="Altun S."/>
        </authorList>
    </citation>
    <scope>NUCLEOTIDE SEQUENCE [LARGE SCALE GENOMIC DNA]</scope>
    <source>
        <strain evidence="3 4">F-392</strain>
    </source>
</reference>
<dbReference type="PROSITE" id="PS51819">
    <property type="entry name" value="VOC"/>
    <property type="match status" value="2"/>
</dbReference>
<dbReference type="InterPro" id="IPR037523">
    <property type="entry name" value="VOC_core"/>
</dbReference>